<comment type="caution">
    <text evidence="1">The sequence shown here is derived from an EMBL/GenBank/DDBJ whole genome shotgun (WGS) entry which is preliminary data.</text>
</comment>
<accession>A0ABS5SL29</accession>
<dbReference type="RefSeq" id="WP_214164958.1">
    <property type="nucleotide sequence ID" value="NZ_JABLUU010000005.1"/>
</dbReference>
<dbReference type="GeneID" id="79187266"/>
<protein>
    <recommendedName>
        <fullName evidence="3">Transposase</fullName>
    </recommendedName>
</protein>
<evidence type="ECO:0000313" key="1">
    <source>
        <dbReference type="EMBL" id="MBT0674928.1"/>
    </source>
</evidence>
<keyword evidence="2" id="KW-1185">Reference proteome</keyword>
<evidence type="ECO:0000313" key="2">
    <source>
        <dbReference type="Proteomes" id="UP001519538"/>
    </source>
</evidence>
<gene>
    <name evidence="1" type="ORF">HNO79_05935</name>
</gene>
<name>A0ABS5SL29_9PROT</name>
<dbReference type="EMBL" id="JABLUU010000005">
    <property type="protein sequence ID" value="MBT0674928.1"/>
    <property type="molecule type" value="Genomic_DNA"/>
</dbReference>
<evidence type="ECO:0008006" key="3">
    <source>
        <dbReference type="Google" id="ProtNLM"/>
    </source>
</evidence>
<sequence length="55" mass="5813">MATSTVVGPQCPGHTQSGLPELRLRIVEEAVRFLARQAVAWRGVSHDGAGWGGKA</sequence>
<organism evidence="1 2">
    <name type="scientific">Komagataeibacter oboediens</name>
    <dbReference type="NCBI Taxonomy" id="65958"/>
    <lineage>
        <taxon>Bacteria</taxon>
        <taxon>Pseudomonadati</taxon>
        <taxon>Pseudomonadota</taxon>
        <taxon>Alphaproteobacteria</taxon>
        <taxon>Acetobacterales</taxon>
        <taxon>Acetobacteraceae</taxon>
        <taxon>Komagataeibacter</taxon>
    </lineage>
</organism>
<proteinExistence type="predicted"/>
<dbReference type="Proteomes" id="UP001519538">
    <property type="component" value="Unassembled WGS sequence"/>
</dbReference>
<reference evidence="1 2" key="1">
    <citation type="journal article" date="2021" name="Astrobiology">
        <title>Bacterial Cellulose Retains Robustness but Its Synthesis Declines After Exposure to a Mars-Like Environment Simulated Outside the International Space Station.</title>
        <authorList>
            <person name="Orlovska I."/>
            <person name="Podolich O."/>
            <person name="Kukharenko O."/>
            <person name="Zaets I."/>
            <person name="Reva O."/>
            <person name="Khirunenko L."/>
            <person name="Zmejkoski D."/>
            <person name="Rogalsky S."/>
            <person name="Barh D."/>
            <person name="Tiwari S."/>
            <person name="Kumavath R."/>
            <person name="Goes-Neto A."/>
            <person name="Azevedo V."/>
            <person name="Brenig B."/>
            <person name="Ghosh P."/>
            <person name="de Vera J.P."/>
            <person name="Kozyrovska N."/>
        </authorList>
    </citation>
    <scope>NUCLEOTIDE SEQUENCE [LARGE SCALE GENOMIC DNA]</scope>
    <source>
        <strain evidence="1 2">IMBG 311</strain>
    </source>
</reference>